<evidence type="ECO:0000256" key="4">
    <source>
        <dbReference type="ARBA" id="ARBA00022970"/>
    </source>
</evidence>
<feature type="domain" description="Leucine-binding protein" evidence="5">
    <location>
        <begin position="24"/>
        <end position="358"/>
    </location>
</feature>
<dbReference type="Pfam" id="PF13458">
    <property type="entry name" value="Peripla_BP_6"/>
    <property type="match status" value="1"/>
</dbReference>
<dbReference type="InterPro" id="IPR028081">
    <property type="entry name" value="Leu-bd"/>
</dbReference>
<evidence type="ECO:0000259" key="5">
    <source>
        <dbReference type="Pfam" id="PF13458"/>
    </source>
</evidence>
<name>A0AAU1ZZS9_9ACTN</name>
<dbReference type="Gene3D" id="3.40.50.2300">
    <property type="match status" value="2"/>
</dbReference>
<dbReference type="InterPro" id="IPR000709">
    <property type="entry name" value="Leu_Ile_Val-bd"/>
</dbReference>
<keyword evidence="4" id="KW-0029">Amino-acid transport</keyword>
<keyword evidence="3" id="KW-0732">Signal</keyword>
<dbReference type="PANTHER" id="PTHR47628">
    <property type="match status" value="1"/>
</dbReference>
<reference evidence="6" key="1">
    <citation type="submission" date="2022-10" db="EMBL/GenBank/DDBJ databases">
        <title>The complete genomes of actinobacterial strains from the NBC collection.</title>
        <authorList>
            <person name="Joergensen T.S."/>
            <person name="Alvarez Arevalo M."/>
            <person name="Sterndorff E.B."/>
            <person name="Faurdal D."/>
            <person name="Vuksanovic O."/>
            <person name="Mourched A.-S."/>
            <person name="Charusanti P."/>
            <person name="Shaw S."/>
            <person name="Blin K."/>
            <person name="Weber T."/>
        </authorList>
    </citation>
    <scope>NUCLEOTIDE SEQUENCE</scope>
    <source>
        <strain evidence="6">NBC_00093</strain>
    </source>
</reference>
<accession>A0AAU1ZZS9</accession>
<dbReference type="AlphaFoldDB" id="A0AAU1ZZS9"/>
<dbReference type="EMBL" id="CP108222">
    <property type="protein sequence ID" value="WTT17883.1"/>
    <property type="molecule type" value="Genomic_DNA"/>
</dbReference>
<keyword evidence="2" id="KW-0813">Transport</keyword>
<dbReference type="SUPFAM" id="SSF53822">
    <property type="entry name" value="Periplasmic binding protein-like I"/>
    <property type="match status" value="1"/>
</dbReference>
<dbReference type="InterPro" id="IPR028082">
    <property type="entry name" value="Peripla_BP_I"/>
</dbReference>
<gene>
    <name evidence="6" type="ORF">OHA22_21200</name>
</gene>
<dbReference type="GO" id="GO:0006865">
    <property type="term" value="P:amino acid transport"/>
    <property type="evidence" value="ECO:0007669"/>
    <property type="project" value="UniProtKB-KW"/>
</dbReference>
<evidence type="ECO:0000256" key="1">
    <source>
        <dbReference type="ARBA" id="ARBA00010062"/>
    </source>
</evidence>
<evidence type="ECO:0000256" key="3">
    <source>
        <dbReference type="ARBA" id="ARBA00022729"/>
    </source>
</evidence>
<sequence length="372" mass="40489">MHRPHPRLPRLHTPEWFTADDATLNVALVYPMQGPAGIFGPACEACARLAVEEVNRAGGVLGKELRLIEVDGGAEPQRVAGEVEALVATGVVQGVTGWHISSVRQALAPRVAHRVPYVYTALYEGGERTEGVFLTSETPAGQLRPAMRLISEARGVRRWFVVGNNYVWPRQTARAARRYARESRARVCGEAYLPLGTDDFTDVLRRIEHADADGVLMLLVGNDAVRFNRAFGAFGLDRRSVRLSTLMDENMLMASGPDATRDLFSTAGFFASLANQDTLDFHGSYAARFGIDAPAPGSLGESCYEGVLLLAALIERARTLDVSAIGAAAEAVSYEGPRGLLRLRDRHVRQRIYLAEADGLDFTVVAQLESGK</sequence>
<protein>
    <submittedName>
        <fullName evidence="6">Substrate-binding domain-containing protein</fullName>
    </submittedName>
</protein>
<evidence type="ECO:0000256" key="2">
    <source>
        <dbReference type="ARBA" id="ARBA00022448"/>
    </source>
</evidence>
<dbReference type="CDD" id="cd06358">
    <property type="entry name" value="PBP1_NHase"/>
    <property type="match status" value="1"/>
</dbReference>
<dbReference type="PANTHER" id="PTHR47628:SF1">
    <property type="entry name" value="ALIPHATIC AMIDASE EXPRESSION-REGULATING PROTEIN"/>
    <property type="match status" value="1"/>
</dbReference>
<evidence type="ECO:0000313" key="6">
    <source>
        <dbReference type="EMBL" id="WTT17883.1"/>
    </source>
</evidence>
<proteinExistence type="inferred from homology"/>
<comment type="similarity">
    <text evidence="1">Belongs to the leucine-binding protein family.</text>
</comment>
<organism evidence="6">
    <name type="scientific">Streptomyces sp. NBC_00093</name>
    <dbReference type="NCBI Taxonomy" id="2975649"/>
    <lineage>
        <taxon>Bacteria</taxon>
        <taxon>Bacillati</taxon>
        <taxon>Actinomycetota</taxon>
        <taxon>Actinomycetes</taxon>
        <taxon>Kitasatosporales</taxon>
        <taxon>Streptomycetaceae</taxon>
        <taxon>Streptomyces</taxon>
    </lineage>
</organism>
<dbReference type="PRINTS" id="PR00337">
    <property type="entry name" value="LEUILEVALBP"/>
</dbReference>